<dbReference type="SUPFAM" id="SSF109709">
    <property type="entry name" value="KorB DNA-binding domain-like"/>
    <property type="match status" value="1"/>
</dbReference>
<dbReference type="Gene3D" id="1.10.10.2830">
    <property type="match status" value="1"/>
</dbReference>
<name>A0ABU7LMV5_9NOCA</name>
<dbReference type="RefSeq" id="WP_330137315.1">
    <property type="nucleotide sequence ID" value="NZ_JAUTXY010000033.1"/>
</dbReference>
<reference evidence="1 2" key="1">
    <citation type="submission" date="2023-07" db="EMBL/GenBank/DDBJ databases">
        <authorList>
            <person name="Girao M."/>
            <person name="Carvalho M.F."/>
        </authorList>
    </citation>
    <scope>NUCLEOTIDE SEQUENCE [LARGE SCALE GENOMIC DNA]</scope>
    <source>
        <strain evidence="1 2">YIM65754</strain>
    </source>
</reference>
<evidence type="ECO:0008006" key="3">
    <source>
        <dbReference type="Google" id="ProtNLM"/>
    </source>
</evidence>
<accession>A0ABU7LMV5</accession>
<gene>
    <name evidence="1" type="ORF">Q7514_32610</name>
</gene>
<evidence type="ECO:0000313" key="2">
    <source>
        <dbReference type="Proteomes" id="UP001336020"/>
    </source>
</evidence>
<protein>
    <recommendedName>
        <fullName evidence="3">Helix-turn-helix protein</fullName>
    </recommendedName>
</protein>
<sequence>MSVAFEKDIERQLRAISPRAELAQLEKIRAVLAAVEAGWSQRQIAVRVGVEQPEISRLLKKARLRPDVRERTPREVLLRYAVGELDHEQMMDELEHWDYTFGSPSEDNPNADVYVRGSWDQIERAGDLLSDDDYQRLFEVTAEQRAASRR</sequence>
<dbReference type="EMBL" id="JAUTXY010000033">
    <property type="protein sequence ID" value="MEE2062277.1"/>
    <property type="molecule type" value="Genomic_DNA"/>
</dbReference>
<evidence type="ECO:0000313" key="1">
    <source>
        <dbReference type="EMBL" id="MEE2062277.1"/>
    </source>
</evidence>
<organism evidence="1 2">
    <name type="scientific">Rhodococcus artemisiae</name>
    <dbReference type="NCBI Taxonomy" id="714159"/>
    <lineage>
        <taxon>Bacteria</taxon>
        <taxon>Bacillati</taxon>
        <taxon>Actinomycetota</taxon>
        <taxon>Actinomycetes</taxon>
        <taxon>Mycobacteriales</taxon>
        <taxon>Nocardiaceae</taxon>
        <taxon>Rhodococcus</taxon>
    </lineage>
</organism>
<comment type="caution">
    <text evidence="1">The sequence shown here is derived from an EMBL/GenBank/DDBJ whole genome shotgun (WGS) entry which is preliminary data.</text>
</comment>
<dbReference type="Proteomes" id="UP001336020">
    <property type="component" value="Unassembled WGS sequence"/>
</dbReference>
<proteinExistence type="predicted"/>
<keyword evidence="2" id="KW-1185">Reference proteome</keyword>